<keyword evidence="3" id="KW-0808">Transferase</keyword>
<dbReference type="EMBL" id="PIUK01000092">
    <property type="protein sequence ID" value="MBY6276608.1"/>
    <property type="molecule type" value="Genomic_DNA"/>
</dbReference>
<dbReference type="CDD" id="cd03811">
    <property type="entry name" value="GT4_GT28_WabH-like"/>
    <property type="match status" value="1"/>
</dbReference>
<dbReference type="Gene3D" id="3.40.50.2000">
    <property type="entry name" value="Glycogen Phosphorylase B"/>
    <property type="match status" value="2"/>
</dbReference>
<dbReference type="Pfam" id="PF13439">
    <property type="entry name" value="Glyco_transf_4"/>
    <property type="match status" value="1"/>
</dbReference>
<evidence type="ECO:0000259" key="1">
    <source>
        <dbReference type="Pfam" id="PF00534"/>
    </source>
</evidence>
<reference evidence="3" key="1">
    <citation type="submission" date="2017-11" db="EMBL/GenBank/DDBJ databases">
        <title>Three new genomes from thermophilic consortium.</title>
        <authorList>
            <person name="Quaggio R."/>
            <person name="Amgarten D."/>
            <person name="Setubal J.C."/>
        </authorList>
    </citation>
    <scope>NUCLEOTIDE SEQUENCE</scope>
    <source>
        <strain evidence="3">ZCTH01-B2</strain>
    </source>
</reference>
<accession>A0A953LGU6</accession>
<comment type="caution">
    <text evidence="3">The sequence shown here is derived from an EMBL/GenBank/DDBJ whole genome shotgun (WGS) entry which is preliminary data.</text>
</comment>
<dbReference type="PANTHER" id="PTHR12526">
    <property type="entry name" value="GLYCOSYLTRANSFERASE"/>
    <property type="match status" value="1"/>
</dbReference>
<feature type="domain" description="Glycosyl transferase family 1" evidence="1">
    <location>
        <begin position="175"/>
        <end position="318"/>
    </location>
</feature>
<feature type="domain" description="Glycosyltransferase subfamily 4-like N-terminal" evidence="2">
    <location>
        <begin position="2"/>
        <end position="153"/>
    </location>
</feature>
<name>A0A953LGU6_SYMTR</name>
<dbReference type="Proteomes" id="UP000732377">
    <property type="component" value="Unassembled WGS sequence"/>
</dbReference>
<protein>
    <submittedName>
        <fullName evidence="3">Glycosyl transferase</fullName>
    </submittedName>
</protein>
<dbReference type="PANTHER" id="PTHR12526:SF630">
    <property type="entry name" value="GLYCOSYLTRANSFERASE"/>
    <property type="match status" value="1"/>
</dbReference>
<proteinExistence type="predicted"/>
<evidence type="ECO:0000313" key="4">
    <source>
        <dbReference type="Proteomes" id="UP000732377"/>
    </source>
</evidence>
<dbReference type="GO" id="GO:0016740">
    <property type="term" value="F:transferase activity"/>
    <property type="evidence" value="ECO:0007669"/>
    <property type="project" value="UniProtKB-KW"/>
</dbReference>
<dbReference type="SUPFAM" id="SSF53756">
    <property type="entry name" value="UDP-Glycosyltransferase/glycogen phosphorylase"/>
    <property type="match status" value="1"/>
</dbReference>
<gene>
    <name evidence="3" type="ORF">CWE10_10390</name>
</gene>
<dbReference type="Pfam" id="PF00534">
    <property type="entry name" value="Glycos_transf_1"/>
    <property type="match status" value="1"/>
</dbReference>
<dbReference type="InterPro" id="IPR028098">
    <property type="entry name" value="Glyco_trans_4-like_N"/>
</dbReference>
<sequence length="350" mass="38352">MLNLARGFAERDWLVDIVLVKAEGPLQDQIPSKVRVVDLAQHRTLSSIPHLVHYLRQERPKVLISALYHANIVALLAKRVSGIDVHTIVSEHNTMSLLRQGLGLPKSLLMMQLIRSCYRWADSIVAVSHGVAQDLSVHTGIPLSAIDVVYNPVITPQLRELASEVPEHPWFRDGDTRPIVLGAGRLAKEKDFPTLIKAFGLVLRALPARLIIIGEGPMRIELETLIRNLGLEEHVSLPGFVSNPYAYYARSAVFVLSSVSEGFSNVLVEAQACGTPVVSTDCPYGPSEILNGGEYGRLVPVGDCEELARAILQELTSPTPSAENPLLSKFAVHSVISQYEAIIAEIMSRS</sequence>
<dbReference type="InterPro" id="IPR001296">
    <property type="entry name" value="Glyco_trans_1"/>
</dbReference>
<organism evidence="3 4">
    <name type="scientific">Symbiobacterium thermophilum</name>
    <dbReference type="NCBI Taxonomy" id="2734"/>
    <lineage>
        <taxon>Bacteria</taxon>
        <taxon>Bacillati</taxon>
        <taxon>Bacillota</taxon>
        <taxon>Clostridia</taxon>
        <taxon>Eubacteriales</taxon>
        <taxon>Symbiobacteriaceae</taxon>
        <taxon>Symbiobacterium</taxon>
    </lineage>
</organism>
<dbReference type="AlphaFoldDB" id="A0A953LGU6"/>
<evidence type="ECO:0000313" key="3">
    <source>
        <dbReference type="EMBL" id="MBY6276608.1"/>
    </source>
</evidence>
<evidence type="ECO:0000259" key="2">
    <source>
        <dbReference type="Pfam" id="PF13439"/>
    </source>
</evidence>